<organism evidence="2 3">
    <name type="scientific">Georgenia yuyongxinii</name>
    <dbReference type="NCBI Taxonomy" id="2589797"/>
    <lineage>
        <taxon>Bacteria</taxon>
        <taxon>Bacillati</taxon>
        <taxon>Actinomycetota</taxon>
        <taxon>Actinomycetes</taxon>
        <taxon>Micrococcales</taxon>
        <taxon>Bogoriellaceae</taxon>
        <taxon>Georgenia</taxon>
    </lineage>
</organism>
<dbReference type="Pfam" id="PF02515">
    <property type="entry name" value="CoA_transf_3"/>
    <property type="match status" value="1"/>
</dbReference>
<gene>
    <name evidence="2" type="ORF">FE374_05335</name>
</gene>
<dbReference type="OrthoDB" id="9058532at2"/>
<feature type="compositionally biased region" description="Basic and acidic residues" evidence="1">
    <location>
        <begin position="468"/>
        <end position="484"/>
    </location>
</feature>
<feature type="region of interest" description="Disordered" evidence="1">
    <location>
        <begin position="448"/>
        <end position="530"/>
    </location>
</feature>
<dbReference type="Proteomes" id="UP000314616">
    <property type="component" value="Chromosome"/>
</dbReference>
<reference evidence="2 3" key="1">
    <citation type="submission" date="2019-05" db="EMBL/GenBank/DDBJ databases">
        <title>Georgenia *** sp. nov., and Georgenia *** sp. nov., isolated from the intestinal contents of plateau pika (Ochotona curzoniae) in the Qinghai-Tibet plateau of China.</title>
        <authorList>
            <person name="Tian Z."/>
        </authorList>
    </citation>
    <scope>NUCLEOTIDE SEQUENCE [LARGE SCALE GENOMIC DNA]</scope>
    <source>
        <strain evidence="2 3">Z443</strain>
    </source>
</reference>
<evidence type="ECO:0000256" key="1">
    <source>
        <dbReference type="SAM" id="MobiDB-lite"/>
    </source>
</evidence>
<evidence type="ECO:0000313" key="2">
    <source>
        <dbReference type="EMBL" id="QDC24128.1"/>
    </source>
</evidence>
<evidence type="ECO:0008006" key="4">
    <source>
        <dbReference type="Google" id="ProtNLM"/>
    </source>
</evidence>
<accession>A0A5B8C106</accession>
<dbReference type="InterPro" id="IPR003673">
    <property type="entry name" value="CoA-Trfase_fam_III"/>
</dbReference>
<dbReference type="GO" id="GO:0003824">
    <property type="term" value="F:catalytic activity"/>
    <property type="evidence" value="ECO:0007669"/>
    <property type="project" value="InterPro"/>
</dbReference>
<dbReference type="InterPro" id="IPR050509">
    <property type="entry name" value="CoA-transferase_III"/>
</dbReference>
<dbReference type="RefSeq" id="WP_139927572.1">
    <property type="nucleotide sequence ID" value="NZ_CP040915.1"/>
</dbReference>
<dbReference type="PANTHER" id="PTHR48228:SF4">
    <property type="entry name" value="BLR3030 PROTEIN"/>
    <property type="match status" value="1"/>
</dbReference>
<dbReference type="KEGG" id="gyu:FE374_05335"/>
<dbReference type="InterPro" id="IPR023606">
    <property type="entry name" value="CoA-Trfase_III_dom_1_sf"/>
</dbReference>
<dbReference type="PANTHER" id="PTHR48228">
    <property type="entry name" value="SUCCINYL-COA--D-CITRAMALATE COA-TRANSFERASE"/>
    <property type="match status" value="1"/>
</dbReference>
<dbReference type="EMBL" id="CP040915">
    <property type="protein sequence ID" value="QDC24128.1"/>
    <property type="molecule type" value="Genomic_DNA"/>
</dbReference>
<feature type="compositionally biased region" description="Basic and acidic residues" evidence="1">
    <location>
        <begin position="496"/>
        <end position="509"/>
    </location>
</feature>
<dbReference type="SUPFAM" id="SSF89796">
    <property type="entry name" value="CoA-transferase family III (CaiB/BaiF)"/>
    <property type="match status" value="2"/>
</dbReference>
<name>A0A5B8C106_9MICO</name>
<dbReference type="AlphaFoldDB" id="A0A5B8C106"/>
<sequence length="530" mass="55654">MDDDASWPALTVPGAPGTEPGVAVVGPRRLWDGPLDVEGLAVASVREAARAAVSLAARRGVNLPIAVDSRDVAAAFESFRHLRVAGRAPEGFAPLSTFYAATDGWVRVHANYPHHRHALTNALEVTDDGDPSVRERVAAAIASMPAHAVETRVRATGGVAAALRTPQAWRAHEHGRLVTAQPLVDVRATGAPAAPVAPADDLPLTGLRVLDLTRVIAGPTATRLLGALGADVLRLDPPGRPELLDQHLDTGFAKRSAVGDLADPATRARVEELLATADVVVSGYRPGALTTFGLDADSLLARRPGLVVAELSAWGTDGPWGHERGFDSIVQVAAGIAHRYGRNDDAAPGGWRPGALPVQALDHAAGYLLAATVMRLLAGRVNEGGAVARISLARVAEELLRLPGPGRESSAAPTPADAAPMQVAPAIRHRESAYGVVEYVPPRSSWPATGWTFRRHRRSTAPPSSPGPDRRRAAEGPGRRDDGRGLSVNGTFVRSAELDPRSGVLDDGHVAAGSRGQRRHRREVASVAAR</sequence>
<proteinExistence type="predicted"/>
<dbReference type="Gene3D" id="3.40.50.10540">
    <property type="entry name" value="Crotonobetainyl-coa:carnitine coa-transferase, domain 1"/>
    <property type="match status" value="1"/>
</dbReference>
<protein>
    <recommendedName>
        <fullName evidence="4">CoA transferase family III</fullName>
    </recommendedName>
</protein>
<evidence type="ECO:0000313" key="3">
    <source>
        <dbReference type="Proteomes" id="UP000314616"/>
    </source>
</evidence>